<keyword evidence="3" id="KW-1003">Cell membrane</keyword>
<dbReference type="PANTHER" id="PTHR43227:SF11">
    <property type="entry name" value="BLL4140 PROTEIN"/>
    <property type="match status" value="1"/>
</dbReference>
<dbReference type="Proteomes" id="UP000184447">
    <property type="component" value="Unassembled WGS sequence"/>
</dbReference>
<reference evidence="9 10" key="1">
    <citation type="submission" date="2016-11" db="EMBL/GenBank/DDBJ databases">
        <authorList>
            <person name="Jaros S."/>
            <person name="Januszkiewicz K."/>
            <person name="Wedrychowicz H."/>
        </authorList>
    </citation>
    <scope>NUCLEOTIDE SEQUENCE [LARGE SCALE GENOMIC DNA]</scope>
    <source>
        <strain evidence="9 10">DSM 8605</strain>
    </source>
</reference>
<keyword evidence="2 7" id="KW-0813">Transport</keyword>
<evidence type="ECO:0000256" key="4">
    <source>
        <dbReference type="ARBA" id="ARBA00022692"/>
    </source>
</evidence>
<dbReference type="PANTHER" id="PTHR43227">
    <property type="entry name" value="BLL4140 PROTEIN"/>
    <property type="match status" value="1"/>
</dbReference>
<dbReference type="AlphaFoldDB" id="A0A1M5WWR8"/>
<evidence type="ECO:0000259" key="8">
    <source>
        <dbReference type="PROSITE" id="PS50928"/>
    </source>
</evidence>
<dbReference type="SUPFAM" id="SSF161098">
    <property type="entry name" value="MetI-like"/>
    <property type="match status" value="1"/>
</dbReference>
<dbReference type="STRING" id="1121316.SAMN02745207_03160"/>
<sequence length="85" mass="9581">MTWQMSGYIMIIYIAYIQGIPRSLVEASEIDGANSFERFRYIIFPLIAPAFTVSMFLTLSNSFKIFDQNVALTAGAPYNSTVVKE</sequence>
<feature type="transmembrane region" description="Helical" evidence="7">
    <location>
        <begin position="7"/>
        <end position="24"/>
    </location>
</feature>
<dbReference type="InterPro" id="IPR035906">
    <property type="entry name" value="MetI-like_sf"/>
</dbReference>
<dbReference type="Pfam" id="PF00528">
    <property type="entry name" value="BPD_transp_1"/>
    <property type="match status" value="1"/>
</dbReference>
<protein>
    <submittedName>
        <fullName evidence="9">Binding-protein-dependent transport system inner membrane component</fullName>
    </submittedName>
</protein>
<evidence type="ECO:0000256" key="7">
    <source>
        <dbReference type="RuleBase" id="RU363032"/>
    </source>
</evidence>
<keyword evidence="5 7" id="KW-1133">Transmembrane helix</keyword>
<keyword evidence="4 7" id="KW-0812">Transmembrane</keyword>
<accession>A0A1M5WWR8</accession>
<evidence type="ECO:0000256" key="5">
    <source>
        <dbReference type="ARBA" id="ARBA00022989"/>
    </source>
</evidence>
<dbReference type="PROSITE" id="PS50928">
    <property type="entry name" value="ABC_TM1"/>
    <property type="match status" value="1"/>
</dbReference>
<comment type="similarity">
    <text evidence="7">Belongs to the binding-protein-dependent transport system permease family.</text>
</comment>
<evidence type="ECO:0000256" key="3">
    <source>
        <dbReference type="ARBA" id="ARBA00022475"/>
    </source>
</evidence>
<organism evidence="9 10">
    <name type="scientific">Clostridium grantii DSM 8605</name>
    <dbReference type="NCBI Taxonomy" id="1121316"/>
    <lineage>
        <taxon>Bacteria</taxon>
        <taxon>Bacillati</taxon>
        <taxon>Bacillota</taxon>
        <taxon>Clostridia</taxon>
        <taxon>Eubacteriales</taxon>
        <taxon>Clostridiaceae</taxon>
        <taxon>Clostridium</taxon>
    </lineage>
</organism>
<feature type="transmembrane region" description="Helical" evidence="7">
    <location>
        <begin position="39"/>
        <end position="59"/>
    </location>
</feature>
<gene>
    <name evidence="9" type="ORF">SAMN02745207_03160</name>
</gene>
<evidence type="ECO:0000313" key="9">
    <source>
        <dbReference type="EMBL" id="SHH91768.1"/>
    </source>
</evidence>
<comment type="subcellular location">
    <subcellularLocation>
        <location evidence="1 7">Cell membrane</location>
        <topology evidence="1 7">Multi-pass membrane protein</topology>
    </subcellularLocation>
</comment>
<dbReference type="InterPro" id="IPR000515">
    <property type="entry name" value="MetI-like"/>
</dbReference>
<name>A0A1M5WWR8_9CLOT</name>
<dbReference type="InterPro" id="IPR050809">
    <property type="entry name" value="UgpAE/MalFG_permease"/>
</dbReference>
<evidence type="ECO:0000256" key="2">
    <source>
        <dbReference type="ARBA" id="ARBA00022448"/>
    </source>
</evidence>
<dbReference type="CDD" id="cd06261">
    <property type="entry name" value="TM_PBP2"/>
    <property type="match status" value="1"/>
</dbReference>
<dbReference type="EMBL" id="FQXM01000021">
    <property type="protein sequence ID" value="SHH91768.1"/>
    <property type="molecule type" value="Genomic_DNA"/>
</dbReference>
<keyword evidence="6 7" id="KW-0472">Membrane</keyword>
<feature type="domain" description="ABC transmembrane type-1" evidence="8">
    <location>
        <begin position="1"/>
        <end position="85"/>
    </location>
</feature>
<dbReference type="GO" id="GO:0005886">
    <property type="term" value="C:plasma membrane"/>
    <property type="evidence" value="ECO:0007669"/>
    <property type="project" value="UniProtKB-SubCell"/>
</dbReference>
<evidence type="ECO:0000256" key="1">
    <source>
        <dbReference type="ARBA" id="ARBA00004651"/>
    </source>
</evidence>
<dbReference type="GO" id="GO:0055085">
    <property type="term" value="P:transmembrane transport"/>
    <property type="evidence" value="ECO:0007669"/>
    <property type="project" value="InterPro"/>
</dbReference>
<keyword evidence="10" id="KW-1185">Reference proteome</keyword>
<evidence type="ECO:0000256" key="6">
    <source>
        <dbReference type="ARBA" id="ARBA00023136"/>
    </source>
</evidence>
<proteinExistence type="inferred from homology"/>
<dbReference type="Gene3D" id="1.10.3720.10">
    <property type="entry name" value="MetI-like"/>
    <property type="match status" value="1"/>
</dbReference>
<evidence type="ECO:0000313" key="10">
    <source>
        <dbReference type="Proteomes" id="UP000184447"/>
    </source>
</evidence>